<sequence length="298" mass="32937">MKAADVKAQINERIIKSLSEGKIPWLKPWTENSPRNLFSGRAYTGLNRLILGLSSYSLPFWATYRQYHAAGLQVQFGEHGTGIIYAGRTVKTDTKTDENGEETESRKQIRSLKAFTVFNIAQTDYKEKGYQLPDVKENAHLLGCDTVIQEYTGRHSIRITDGSRAAYSPQMDIITCPEIGQFRSSEHYYATMFHECIHSTGPRLDRFKRTDSVCFGSETYGREELVAEIGSAYLAALTGIDSSAIIQNQAAYLQNWAKAIKADADLVMYAAGRGEKAADFMLGANAPAPATAVEGVPA</sequence>
<dbReference type="InterPro" id="IPR013610">
    <property type="entry name" value="ArdC_N"/>
</dbReference>
<name>L0HER2_METFS</name>
<evidence type="ECO:0000259" key="2">
    <source>
        <dbReference type="Pfam" id="PF18818"/>
    </source>
</evidence>
<proteinExistence type="predicted"/>
<gene>
    <name evidence="3" type="ordered locus">Metfor_1218</name>
</gene>
<evidence type="ECO:0000313" key="4">
    <source>
        <dbReference type="Proteomes" id="UP000010824"/>
    </source>
</evidence>
<dbReference type="eggNOG" id="arCOG12076">
    <property type="taxonomic scope" value="Archaea"/>
</dbReference>
<dbReference type="EMBL" id="CP003167">
    <property type="protein sequence ID" value="AGB02261.1"/>
    <property type="molecule type" value="Genomic_DNA"/>
</dbReference>
<dbReference type="GO" id="GO:0003697">
    <property type="term" value="F:single-stranded DNA binding"/>
    <property type="evidence" value="ECO:0007669"/>
    <property type="project" value="InterPro"/>
</dbReference>
<keyword evidence="4" id="KW-1185">Reference proteome</keyword>
<dbReference type="GeneID" id="14310531"/>
<reference evidence="3 4" key="2">
    <citation type="journal article" date="2014" name="Genome Announc.">
        <title>Complete Genome Sequence of Methanoregula formicica SMSPT, a Mesophilic Hydrogenotrophic Methanogen Isolated from a Methanogenic Upflow Anaerobic Sludge Blanket Reactor.</title>
        <authorList>
            <person name="Yamamoto K."/>
            <person name="Tamaki H."/>
            <person name="Cadillo-Quiroz H."/>
            <person name="Imachi H."/>
            <person name="Kyrpides N."/>
            <person name="Woyke T."/>
            <person name="Goodwin L."/>
            <person name="Zinder S.H."/>
            <person name="Kamagata Y."/>
            <person name="Liu W.T."/>
        </authorList>
    </citation>
    <scope>NUCLEOTIDE SEQUENCE [LARGE SCALE GENOMIC DNA]</scope>
    <source>
        <strain evidence="4">DSM 22288 / NBRC 105244 / SMSP</strain>
    </source>
</reference>
<dbReference type="PIRSF" id="PIRSF037112">
    <property type="entry name" value="Antirestriction_ArdC"/>
    <property type="match status" value="1"/>
</dbReference>
<dbReference type="STRING" id="593750.Metfor_1218"/>
<dbReference type="RefSeq" id="WP_015285224.1">
    <property type="nucleotide sequence ID" value="NC_019943.1"/>
</dbReference>
<dbReference type="Pfam" id="PF18818">
    <property type="entry name" value="MPTase-PolyVal"/>
    <property type="match status" value="1"/>
</dbReference>
<organism evidence="3 4">
    <name type="scientific">Methanoregula formicica (strain DSM 22288 / NBRC 105244 / SMSP)</name>
    <dbReference type="NCBI Taxonomy" id="593750"/>
    <lineage>
        <taxon>Archaea</taxon>
        <taxon>Methanobacteriati</taxon>
        <taxon>Methanobacteriota</taxon>
        <taxon>Stenosarchaea group</taxon>
        <taxon>Methanomicrobia</taxon>
        <taxon>Methanomicrobiales</taxon>
        <taxon>Methanoregulaceae</taxon>
        <taxon>Methanoregula</taxon>
    </lineage>
</organism>
<dbReference type="InterPro" id="IPR017113">
    <property type="entry name" value="Antirestriction_ArdC"/>
</dbReference>
<protein>
    <submittedName>
        <fullName evidence="3">Antirestriction protein</fullName>
    </submittedName>
</protein>
<accession>L0HER2</accession>
<dbReference type="InterPro" id="IPR041459">
    <property type="entry name" value="MPTase-PolyVal"/>
</dbReference>
<dbReference type="KEGG" id="mfo:Metfor_1218"/>
<dbReference type="Pfam" id="PF08401">
    <property type="entry name" value="ArdcN"/>
    <property type="match status" value="1"/>
</dbReference>
<evidence type="ECO:0000259" key="1">
    <source>
        <dbReference type="Pfam" id="PF08401"/>
    </source>
</evidence>
<dbReference type="OrthoDB" id="108478at2157"/>
<reference evidence="4" key="1">
    <citation type="submission" date="2011-12" db="EMBL/GenBank/DDBJ databases">
        <title>Complete sequence of Methanoregula formicicum SMSP.</title>
        <authorList>
            <person name="Lucas S."/>
            <person name="Han J."/>
            <person name="Lapidus A."/>
            <person name="Cheng J.-F."/>
            <person name="Goodwin L."/>
            <person name="Pitluck S."/>
            <person name="Peters L."/>
            <person name="Ovchinnikova G."/>
            <person name="Teshima H."/>
            <person name="Detter J.C."/>
            <person name="Han C."/>
            <person name="Tapia R."/>
            <person name="Land M."/>
            <person name="Hauser L."/>
            <person name="Kyrpides N."/>
            <person name="Ivanova N."/>
            <person name="Pagani I."/>
            <person name="Imachi H."/>
            <person name="Tamaki H."/>
            <person name="Sekiguchi Y."/>
            <person name="Kamagata Y."/>
            <person name="Cadillo-Quiroz H."/>
            <person name="Zinder S."/>
            <person name="Liu W.-T."/>
            <person name="Woyke T."/>
        </authorList>
    </citation>
    <scope>NUCLEOTIDE SEQUENCE [LARGE SCALE GENOMIC DNA]</scope>
    <source>
        <strain evidence="4">DSM 22288 / NBRC 105244 / SMSP</strain>
    </source>
</reference>
<dbReference type="InParanoid" id="L0HER2"/>
<feature type="domain" description="Polyvalent protein metallopeptidase" evidence="2">
    <location>
        <begin position="156"/>
        <end position="271"/>
    </location>
</feature>
<dbReference type="HOGENOM" id="CLU_041111_0_0_2"/>
<dbReference type="AlphaFoldDB" id="L0HER2"/>
<feature type="domain" description="N-terminal" evidence="1">
    <location>
        <begin position="5"/>
        <end position="118"/>
    </location>
</feature>
<dbReference type="Proteomes" id="UP000010824">
    <property type="component" value="Chromosome"/>
</dbReference>
<evidence type="ECO:0000313" key="3">
    <source>
        <dbReference type="EMBL" id="AGB02261.1"/>
    </source>
</evidence>